<feature type="transmembrane region" description="Helical" evidence="1">
    <location>
        <begin position="101"/>
        <end position="119"/>
    </location>
</feature>
<comment type="caution">
    <text evidence="2">The sequence shown here is derived from an EMBL/GenBank/DDBJ whole genome shotgun (WGS) entry which is preliminary data.</text>
</comment>
<dbReference type="EMBL" id="MLCO01000107">
    <property type="protein sequence ID" value="ONG53226.1"/>
    <property type="molecule type" value="Genomic_DNA"/>
</dbReference>
<sequence>MRINAKDLASGILLVALAVIGLWLNTEHTLGSARRMGPGYMPMLVFWLELGLGAIVLATAFFGGTDPLEKWTKLDFVTLFVGIGVTLVAYPLLAAMPALQANWYALGIAMAIGFAVLAVSPAWRPLAMILLAMCVFGVLLEQGGLMLAITSLVIVSAFADPTHRPLGVAGCVVFLLALCWWVFIYELDIRVNVWPVF</sequence>
<gene>
    <name evidence="2" type="ORF">BKE38_12910</name>
</gene>
<accession>A0A1V2H1N4</accession>
<keyword evidence="1" id="KW-0472">Membrane</keyword>
<keyword evidence="3" id="KW-1185">Reference proteome</keyword>
<feature type="transmembrane region" description="Helical" evidence="1">
    <location>
        <begin position="76"/>
        <end position="95"/>
    </location>
</feature>
<dbReference type="Proteomes" id="UP000188879">
    <property type="component" value="Unassembled WGS sequence"/>
</dbReference>
<dbReference type="AlphaFoldDB" id="A0A1V2H1N4"/>
<evidence type="ECO:0000256" key="1">
    <source>
        <dbReference type="SAM" id="Phobius"/>
    </source>
</evidence>
<protein>
    <recommendedName>
        <fullName evidence="4">Tripartite tricarboxylate transporter TctB family protein</fullName>
    </recommendedName>
</protein>
<feature type="transmembrane region" description="Helical" evidence="1">
    <location>
        <begin position="165"/>
        <end position="185"/>
    </location>
</feature>
<feature type="transmembrane region" description="Helical" evidence="1">
    <location>
        <begin position="126"/>
        <end position="159"/>
    </location>
</feature>
<evidence type="ECO:0008006" key="4">
    <source>
        <dbReference type="Google" id="ProtNLM"/>
    </source>
</evidence>
<keyword evidence="1" id="KW-0812">Transmembrane</keyword>
<dbReference type="RefSeq" id="WP_076957767.1">
    <property type="nucleotide sequence ID" value="NZ_MLCO01000107.1"/>
</dbReference>
<evidence type="ECO:0000313" key="2">
    <source>
        <dbReference type="EMBL" id="ONG53226.1"/>
    </source>
</evidence>
<dbReference type="OrthoDB" id="5186924at2"/>
<organism evidence="2 3">
    <name type="scientific">Teichococcus deserti</name>
    <dbReference type="NCBI Taxonomy" id="1817963"/>
    <lineage>
        <taxon>Bacteria</taxon>
        <taxon>Pseudomonadati</taxon>
        <taxon>Pseudomonadota</taxon>
        <taxon>Alphaproteobacteria</taxon>
        <taxon>Acetobacterales</taxon>
        <taxon>Roseomonadaceae</taxon>
        <taxon>Roseomonas</taxon>
    </lineage>
</organism>
<name>A0A1V2H1N4_9PROT</name>
<evidence type="ECO:0000313" key="3">
    <source>
        <dbReference type="Proteomes" id="UP000188879"/>
    </source>
</evidence>
<feature type="transmembrane region" description="Helical" evidence="1">
    <location>
        <begin position="7"/>
        <end position="24"/>
    </location>
</feature>
<feature type="transmembrane region" description="Helical" evidence="1">
    <location>
        <begin position="44"/>
        <end position="64"/>
    </location>
</feature>
<keyword evidence="1" id="KW-1133">Transmembrane helix</keyword>
<reference evidence="2 3" key="1">
    <citation type="submission" date="2016-10" db="EMBL/GenBank/DDBJ databases">
        <title>Draft Genome sequence of Roseomonas sp. strain M3.</title>
        <authorList>
            <person name="Subhash Y."/>
            <person name="Lee S."/>
        </authorList>
    </citation>
    <scope>NUCLEOTIDE SEQUENCE [LARGE SCALE GENOMIC DNA]</scope>
    <source>
        <strain evidence="2 3">M3</strain>
    </source>
</reference>
<proteinExistence type="predicted"/>